<dbReference type="Pfam" id="PF21033">
    <property type="entry name" value="RMD1-3"/>
    <property type="match status" value="1"/>
</dbReference>
<proteinExistence type="predicted"/>
<comment type="caution">
    <text evidence="9">The sequence shown here is derived from an EMBL/GenBank/DDBJ whole genome shotgun (WGS) entry which is preliminary data.</text>
</comment>
<evidence type="ECO:0000256" key="5">
    <source>
        <dbReference type="ARBA" id="ARBA00022803"/>
    </source>
</evidence>
<evidence type="ECO:0000256" key="1">
    <source>
        <dbReference type="ARBA" id="ARBA00004245"/>
    </source>
</evidence>
<dbReference type="Proteomes" id="UP000051574">
    <property type="component" value="Unassembled WGS sequence"/>
</dbReference>
<protein>
    <recommendedName>
        <fullName evidence="7">Regulator of microtubule dynamics protein 1</fullName>
    </recommendedName>
    <alternativeName>
        <fullName evidence="8">Protein FAM82B</fullName>
    </alternativeName>
</protein>
<keyword evidence="5" id="KW-0802">TPR repeat</keyword>
<evidence type="ECO:0000256" key="6">
    <source>
        <dbReference type="ARBA" id="ARBA00023212"/>
    </source>
</evidence>
<dbReference type="EMBL" id="LJIG01001914">
    <property type="protein sequence ID" value="KRT85026.1"/>
    <property type="molecule type" value="Genomic_DNA"/>
</dbReference>
<dbReference type="GO" id="GO:0005876">
    <property type="term" value="C:spindle microtubule"/>
    <property type="evidence" value="ECO:0007669"/>
    <property type="project" value="TreeGrafter"/>
</dbReference>
<organism evidence="9 10">
    <name type="scientific">Oryctes borbonicus</name>
    <dbReference type="NCBI Taxonomy" id="1629725"/>
    <lineage>
        <taxon>Eukaryota</taxon>
        <taxon>Metazoa</taxon>
        <taxon>Ecdysozoa</taxon>
        <taxon>Arthropoda</taxon>
        <taxon>Hexapoda</taxon>
        <taxon>Insecta</taxon>
        <taxon>Pterygota</taxon>
        <taxon>Neoptera</taxon>
        <taxon>Endopterygota</taxon>
        <taxon>Coleoptera</taxon>
        <taxon>Polyphaga</taxon>
        <taxon>Scarabaeiformia</taxon>
        <taxon>Scarabaeidae</taxon>
        <taxon>Dynastinae</taxon>
        <taxon>Oryctes</taxon>
    </lineage>
</organism>
<keyword evidence="3" id="KW-0963">Cytoplasm</keyword>
<dbReference type="GO" id="GO:0005739">
    <property type="term" value="C:mitochondrion"/>
    <property type="evidence" value="ECO:0007669"/>
    <property type="project" value="TreeGrafter"/>
</dbReference>
<evidence type="ECO:0000256" key="8">
    <source>
        <dbReference type="ARBA" id="ARBA00041958"/>
    </source>
</evidence>
<dbReference type="GO" id="GO:0097431">
    <property type="term" value="C:mitotic spindle pole"/>
    <property type="evidence" value="ECO:0007669"/>
    <property type="project" value="TreeGrafter"/>
</dbReference>
<comment type="subcellular location">
    <subcellularLocation>
        <location evidence="1">Cytoplasm</location>
        <location evidence="1">Cytoskeleton</location>
    </subcellularLocation>
</comment>
<dbReference type="SUPFAM" id="SSF48452">
    <property type="entry name" value="TPR-like"/>
    <property type="match status" value="1"/>
</dbReference>
<dbReference type="PANTHER" id="PTHR16056">
    <property type="entry name" value="REGULATOR OF MICROTUBULE DYNAMICS PROTEIN"/>
    <property type="match status" value="1"/>
</dbReference>
<evidence type="ECO:0000313" key="9">
    <source>
        <dbReference type="EMBL" id="KRT85026.1"/>
    </source>
</evidence>
<dbReference type="InterPro" id="IPR011990">
    <property type="entry name" value="TPR-like_helical_dom_sf"/>
</dbReference>
<dbReference type="AlphaFoldDB" id="A0A0T6BCH3"/>
<accession>A0A0T6BCH3</accession>
<comment type="subunit">
    <text evidence="2">Interacts with microtubules.</text>
</comment>
<dbReference type="GO" id="GO:0008017">
    <property type="term" value="F:microtubule binding"/>
    <property type="evidence" value="ECO:0007669"/>
    <property type="project" value="TreeGrafter"/>
</dbReference>
<evidence type="ECO:0000256" key="3">
    <source>
        <dbReference type="ARBA" id="ARBA00022490"/>
    </source>
</evidence>
<evidence type="ECO:0000313" key="10">
    <source>
        <dbReference type="Proteomes" id="UP000051574"/>
    </source>
</evidence>
<keyword evidence="6" id="KW-0206">Cytoskeleton</keyword>
<evidence type="ECO:0000256" key="7">
    <source>
        <dbReference type="ARBA" id="ARBA00039966"/>
    </source>
</evidence>
<dbReference type="InterPro" id="IPR049039">
    <property type="entry name" value="RMD1-3_a_helical_rpt"/>
</dbReference>
<gene>
    <name evidence="9" type="ORF">AMK59_434</name>
</gene>
<reference evidence="9 10" key="1">
    <citation type="submission" date="2015-09" db="EMBL/GenBank/DDBJ databases">
        <title>Draft genome of the scarab beetle Oryctes borbonicus.</title>
        <authorList>
            <person name="Meyer J.M."/>
            <person name="Markov G.V."/>
            <person name="Baskaran P."/>
            <person name="Herrmann M."/>
            <person name="Sommer R.J."/>
            <person name="Roedelsperger C."/>
        </authorList>
    </citation>
    <scope>NUCLEOTIDE SEQUENCE [LARGE SCALE GENOMIC DNA]</scope>
    <source>
        <strain evidence="9">OB123</strain>
        <tissue evidence="9">Whole animal</tissue>
    </source>
</reference>
<dbReference type="Gene3D" id="1.25.40.10">
    <property type="entry name" value="Tetratricopeptide repeat domain"/>
    <property type="match status" value="1"/>
</dbReference>
<dbReference type="PANTHER" id="PTHR16056:SF16">
    <property type="entry name" value="REGULATOR OF MICROTUBULE DYNAMICS PROTEIN 1"/>
    <property type="match status" value="1"/>
</dbReference>
<keyword evidence="4" id="KW-0677">Repeat</keyword>
<sequence>MVIKYKIIFNACKHFYLIGYQRCLRKSAKHILFPLFSFSFFWIDPHMLYDRWIKSKYQTKTDIYWMKMSINDIIEKADKLYEKGNYLEVYEILNRIKYNANSEVQWRICRALFRMSVDPTFNPEMREEMISEAYILINLALTIEKNNPNIYKWLAIVTDAKYGLDGLDAKIKSFELMKSHLEKALELQPDDMATLYILGKWCYEMSKLTWIQRLIAEALYAKPPRATYQEAYDYLVRAAELQNNDYYIPIFYILGKTCLKMRQYFRARYYFHAATTFQPRSEYEALCVKKAKYQLLRLEKYDLDKDSVLNNLQYTDTYV</sequence>
<keyword evidence="10" id="KW-1185">Reference proteome</keyword>
<evidence type="ECO:0000256" key="2">
    <source>
        <dbReference type="ARBA" id="ARBA00011375"/>
    </source>
</evidence>
<dbReference type="OrthoDB" id="69711at2759"/>
<evidence type="ECO:0000256" key="4">
    <source>
        <dbReference type="ARBA" id="ARBA00022737"/>
    </source>
</evidence>
<name>A0A0T6BCH3_9SCAR</name>